<dbReference type="Proteomes" id="UP000805649">
    <property type="component" value="Unassembled WGS sequence"/>
</dbReference>
<name>A0ACC3YDC4_COLTU</name>
<proteinExistence type="predicted"/>
<accession>A0ACC3YDC4</accession>
<evidence type="ECO:0000313" key="1">
    <source>
        <dbReference type="EMBL" id="KAL0929787.1"/>
    </source>
</evidence>
<gene>
    <name evidence="1" type="ORF">CTRU02_215217</name>
</gene>
<organism evidence="1 2">
    <name type="scientific">Colletotrichum truncatum</name>
    <name type="common">Anthracnose fungus</name>
    <name type="synonym">Colletotrichum capsici</name>
    <dbReference type="NCBI Taxonomy" id="5467"/>
    <lineage>
        <taxon>Eukaryota</taxon>
        <taxon>Fungi</taxon>
        <taxon>Dikarya</taxon>
        <taxon>Ascomycota</taxon>
        <taxon>Pezizomycotina</taxon>
        <taxon>Sordariomycetes</taxon>
        <taxon>Hypocreomycetidae</taxon>
        <taxon>Glomerellales</taxon>
        <taxon>Glomerellaceae</taxon>
        <taxon>Colletotrichum</taxon>
        <taxon>Colletotrichum truncatum species complex</taxon>
    </lineage>
</organism>
<keyword evidence="2" id="KW-1185">Reference proteome</keyword>
<dbReference type="EMBL" id="VUJX02000014">
    <property type="protein sequence ID" value="KAL0929787.1"/>
    <property type="molecule type" value="Genomic_DNA"/>
</dbReference>
<comment type="caution">
    <text evidence="1">The sequence shown here is derived from an EMBL/GenBank/DDBJ whole genome shotgun (WGS) entry which is preliminary data.</text>
</comment>
<evidence type="ECO:0000313" key="2">
    <source>
        <dbReference type="Proteomes" id="UP000805649"/>
    </source>
</evidence>
<protein>
    <submittedName>
        <fullName evidence="1">Uncharacterized protein</fullName>
    </submittedName>
</protein>
<reference evidence="1 2" key="1">
    <citation type="journal article" date="2020" name="Phytopathology">
        <title>Genome Sequence Resources of Colletotrichum truncatum, C. plurivorum, C. musicola, and C. sojae: Four Species Pathogenic to Soybean (Glycine max).</title>
        <authorList>
            <person name="Rogerio F."/>
            <person name="Boufleur T.R."/>
            <person name="Ciampi-Guillardi M."/>
            <person name="Sukno S.A."/>
            <person name="Thon M.R."/>
            <person name="Massola Junior N.S."/>
            <person name="Baroncelli R."/>
        </authorList>
    </citation>
    <scope>NUCLEOTIDE SEQUENCE [LARGE SCALE GENOMIC DNA]</scope>
    <source>
        <strain evidence="1 2">CMES1059</strain>
    </source>
</reference>
<sequence length="311" mass="35629">MALEALTDQLHDLSLAAGECVPFHPPKGTAKLDDTPRYLFRVFTPNSRGMTSKTWAMSSDAMVGTTDCKTDIFERSDSNQVANMIYSHLRWLKIPNDNLVSWTSSLLVALVYIFHLNASTTDGSAFENIYICIMDTTCCDKGVFMRDRDLIREYKSYNLDLKYFERLRSRQHKTWRGYFYFGEYISQGALKVEGRCQVVSAQAIIDQNLYELLPGLRNFPQGTIQSPPPWANKVIEIRENFYTQVIACQESIYDKFSAAIRIGELFGRRWRMPVAISLLGLIPHQDSDITILSTLRQPIFTGKLPLKTRHN</sequence>